<accession>A0A165GGH3</accession>
<feature type="region of interest" description="Disordered" evidence="1">
    <location>
        <begin position="252"/>
        <end position="318"/>
    </location>
</feature>
<organism evidence="2 3">
    <name type="scientific">Exidia glandulosa HHB12029</name>
    <dbReference type="NCBI Taxonomy" id="1314781"/>
    <lineage>
        <taxon>Eukaryota</taxon>
        <taxon>Fungi</taxon>
        <taxon>Dikarya</taxon>
        <taxon>Basidiomycota</taxon>
        <taxon>Agaricomycotina</taxon>
        <taxon>Agaricomycetes</taxon>
        <taxon>Auriculariales</taxon>
        <taxon>Exidiaceae</taxon>
        <taxon>Exidia</taxon>
    </lineage>
</organism>
<evidence type="ECO:0000313" key="2">
    <source>
        <dbReference type="EMBL" id="KZV90482.1"/>
    </source>
</evidence>
<name>A0A165GGH3_EXIGL</name>
<gene>
    <name evidence="2" type="ORF">EXIGLDRAFT_694662</name>
</gene>
<evidence type="ECO:0000256" key="1">
    <source>
        <dbReference type="SAM" id="MobiDB-lite"/>
    </source>
</evidence>
<protein>
    <submittedName>
        <fullName evidence="2">Uncharacterized protein</fullName>
    </submittedName>
</protein>
<evidence type="ECO:0000313" key="3">
    <source>
        <dbReference type="Proteomes" id="UP000077266"/>
    </source>
</evidence>
<proteinExistence type="predicted"/>
<dbReference type="Proteomes" id="UP000077266">
    <property type="component" value="Unassembled WGS sequence"/>
</dbReference>
<dbReference type="AlphaFoldDB" id="A0A165GGH3"/>
<reference evidence="2 3" key="1">
    <citation type="journal article" date="2016" name="Mol. Biol. Evol.">
        <title>Comparative Genomics of Early-Diverging Mushroom-Forming Fungi Provides Insights into the Origins of Lignocellulose Decay Capabilities.</title>
        <authorList>
            <person name="Nagy L.G."/>
            <person name="Riley R."/>
            <person name="Tritt A."/>
            <person name="Adam C."/>
            <person name="Daum C."/>
            <person name="Floudas D."/>
            <person name="Sun H."/>
            <person name="Yadav J.S."/>
            <person name="Pangilinan J."/>
            <person name="Larsson K.H."/>
            <person name="Matsuura K."/>
            <person name="Barry K."/>
            <person name="Labutti K."/>
            <person name="Kuo R."/>
            <person name="Ohm R.A."/>
            <person name="Bhattacharya S.S."/>
            <person name="Shirouzu T."/>
            <person name="Yoshinaga Y."/>
            <person name="Martin F.M."/>
            <person name="Grigoriev I.V."/>
            <person name="Hibbett D.S."/>
        </authorList>
    </citation>
    <scope>NUCLEOTIDE SEQUENCE [LARGE SCALE GENOMIC DNA]</scope>
    <source>
        <strain evidence="2 3">HHB12029</strain>
    </source>
</reference>
<dbReference type="EMBL" id="KV426048">
    <property type="protein sequence ID" value="KZV90482.1"/>
    <property type="molecule type" value="Genomic_DNA"/>
</dbReference>
<keyword evidence="3" id="KW-1185">Reference proteome</keyword>
<dbReference type="InParanoid" id="A0A165GGH3"/>
<sequence>MPRANDDDEKWTIEYICFGARPKSSTWAPRTSTSTIVLRPSALRRTIEPGQQTAGSSTARVYSNQTYRDAKIMEDVERREFALTERLVDVAATCPESAIALRPSRDEFLPDALEAEMREPIASTSSGKTKARAPFPSSYHRPSDEYLEHDYRVQILKQEGDEDSDYEDDNPAVTSIYYGDDGWPLQLQRIPFSDAQSMHQTLFATFGKDLVRKFTRVWRRSLCKMLLIYCPFPAHALFDPCRVHRLKKPADETSARSSHQQVVPPDKNVTLKRPSDASCNESGVEPKKRPNQRGGKIRRQEVGRKKKAQLRAGEGPTK</sequence>